<keyword evidence="2" id="KW-1185">Reference proteome</keyword>
<dbReference type="EMBL" id="CACVKT020002494">
    <property type="protein sequence ID" value="CAC5378123.1"/>
    <property type="molecule type" value="Genomic_DNA"/>
</dbReference>
<dbReference type="AlphaFoldDB" id="A0A6J8B3T9"/>
<evidence type="ECO:0000313" key="1">
    <source>
        <dbReference type="EMBL" id="CAC5378123.1"/>
    </source>
</evidence>
<organism evidence="1 2">
    <name type="scientific">Mytilus coruscus</name>
    <name type="common">Sea mussel</name>
    <dbReference type="NCBI Taxonomy" id="42192"/>
    <lineage>
        <taxon>Eukaryota</taxon>
        <taxon>Metazoa</taxon>
        <taxon>Spiralia</taxon>
        <taxon>Lophotrochozoa</taxon>
        <taxon>Mollusca</taxon>
        <taxon>Bivalvia</taxon>
        <taxon>Autobranchia</taxon>
        <taxon>Pteriomorphia</taxon>
        <taxon>Mytilida</taxon>
        <taxon>Mytiloidea</taxon>
        <taxon>Mytilidae</taxon>
        <taxon>Mytilinae</taxon>
        <taxon>Mytilus</taxon>
    </lineage>
</organism>
<evidence type="ECO:0000313" key="2">
    <source>
        <dbReference type="Proteomes" id="UP000507470"/>
    </source>
</evidence>
<protein>
    <recommendedName>
        <fullName evidence="3">Sushi domain-containing protein</fullName>
    </recommendedName>
</protein>
<gene>
    <name evidence="1" type="ORF">MCOR_14362</name>
</gene>
<accession>A0A6J8B3T9</accession>
<dbReference type="OrthoDB" id="8962045at2759"/>
<sequence length="244" mass="26807">MRSYPCNDIAAPTNGAILCNNWRKDFGQFCIHLCQESYTVGRGINPNNIYVCGASGLWLPSSNSPDCNVIVSSLLSTDGYIIANSYKNCTMDIKTMQSFYITSLKESMFSYFCDKFPDECIEGNTDHSVRNMGYTMICISLLTACMMLQMSRCSSHKLIFSRAGYACYAPPHIHASPCQSPTQITGSPGYQVYYSIMSVTPVSTKTGTVVCCRGYKCGFFFKISAVATLLSLGICIGENTLSSQ</sequence>
<proteinExistence type="predicted"/>
<dbReference type="Proteomes" id="UP000507470">
    <property type="component" value="Unassembled WGS sequence"/>
</dbReference>
<evidence type="ECO:0008006" key="3">
    <source>
        <dbReference type="Google" id="ProtNLM"/>
    </source>
</evidence>
<reference evidence="1 2" key="1">
    <citation type="submission" date="2020-06" db="EMBL/GenBank/DDBJ databases">
        <authorList>
            <person name="Li R."/>
            <person name="Bekaert M."/>
        </authorList>
    </citation>
    <scope>NUCLEOTIDE SEQUENCE [LARGE SCALE GENOMIC DNA]</scope>
    <source>
        <strain evidence="2">wild</strain>
    </source>
</reference>
<name>A0A6J8B3T9_MYTCO</name>